<feature type="chain" id="PRO_5004024355" evidence="2">
    <location>
        <begin position="23"/>
        <end position="309"/>
    </location>
</feature>
<dbReference type="STRING" id="914234.M2RCW2"/>
<dbReference type="OrthoDB" id="3265734at2759"/>
<organism evidence="3 4">
    <name type="scientific">Ceriporiopsis subvermispora (strain B)</name>
    <name type="common">White-rot fungus</name>
    <name type="synonym">Gelatoporia subvermispora</name>
    <dbReference type="NCBI Taxonomy" id="914234"/>
    <lineage>
        <taxon>Eukaryota</taxon>
        <taxon>Fungi</taxon>
        <taxon>Dikarya</taxon>
        <taxon>Basidiomycota</taxon>
        <taxon>Agaricomycotina</taxon>
        <taxon>Agaricomycetes</taxon>
        <taxon>Polyporales</taxon>
        <taxon>Gelatoporiaceae</taxon>
        <taxon>Gelatoporia</taxon>
    </lineage>
</organism>
<keyword evidence="2" id="KW-0732">Signal</keyword>
<protein>
    <submittedName>
        <fullName evidence="3">Uncharacterized protein</fullName>
    </submittedName>
</protein>
<accession>M2RCW2</accession>
<keyword evidence="1" id="KW-0812">Transmembrane</keyword>
<evidence type="ECO:0000256" key="1">
    <source>
        <dbReference type="SAM" id="Phobius"/>
    </source>
</evidence>
<feature type="signal peptide" evidence="2">
    <location>
        <begin position="1"/>
        <end position="22"/>
    </location>
</feature>
<evidence type="ECO:0000313" key="3">
    <source>
        <dbReference type="EMBL" id="EMD36646.1"/>
    </source>
</evidence>
<dbReference type="AlphaFoldDB" id="M2RCW2"/>
<evidence type="ECO:0000256" key="2">
    <source>
        <dbReference type="SAM" id="SignalP"/>
    </source>
</evidence>
<dbReference type="HOGENOM" id="CLU_900154_0_0_1"/>
<reference evidence="3 4" key="1">
    <citation type="journal article" date="2012" name="Proc. Natl. Acad. Sci. U.S.A.">
        <title>Comparative genomics of Ceriporiopsis subvermispora and Phanerochaete chrysosporium provide insight into selective ligninolysis.</title>
        <authorList>
            <person name="Fernandez-Fueyo E."/>
            <person name="Ruiz-Duenas F.J."/>
            <person name="Ferreira P."/>
            <person name="Floudas D."/>
            <person name="Hibbett D.S."/>
            <person name="Canessa P."/>
            <person name="Larrondo L.F."/>
            <person name="James T.Y."/>
            <person name="Seelenfreund D."/>
            <person name="Lobos S."/>
            <person name="Polanco R."/>
            <person name="Tello M."/>
            <person name="Honda Y."/>
            <person name="Watanabe T."/>
            <person name="Watanabe T."/>
            <person name="Ryu J.S."/>
            <person name="Kubicek C.P."/>
            <person name="Schmoll M."/>
            <person name="Gaskell J."/>
            <person name="Hammel K.E."/>
            <person name="St John F.J."/>
            <person name="Vanden Wymelenberg A."/>
            <person name="Sabat G."/>
            <person name="Splinter BonDurant S."/>
            <person name="Syed K."/>
            <person name="Yadav J.S."/>
            <person name="Doddapaneni H."/>
            <person name="Subramanian V."/>
            <person name="Lavin J.L."/>
            <person name="Oguiza J.A."/>
            <person name="Perez G."/>
            <person name="Pisabarro A.G."/>
            <person name="Ramirez L."/>
            <person name="Santoyo F."/>
            <person name="Master E."/>
            <person name="Coutinho P.M."/>
            <person name="Henrissat B."/>
            <person name="Lombard V."/>
            <person name="Magnuson J.K."/>
            <person name="Kuees U."/>
            <person name="Hori C."/>
            <person name="Igarashi K."/>
            <person name="Samejima M."/>
            <person name="Held B.W."/>
            <person name="Barry K.W."/>
            <person name="LaButti K.M."/>
            <person name="Lapidus A."/>
            <person name="Lindquist E.A."/>
            <person name="Lucas S.M."/>
            <person name="Riley R."/>
            <person name="Salamov A.A."/>
            <person name="Hoffmeister D."/>
            <person name="Schwenk D."/>
            <person name="Hadar Y."/>
            <person name="Yarden O."/>
            <person name="de Vries R.P."/>
            <person name="Wiebenga A."/>
            <person name="Stenlid J."/>
            <person name="Eastwood D."/>
            <person name="Grigoriev I.V."/>
            <person name="Berka R.M."/>
            <person name="Blanchette R.A."/>
            <person name="Kersten P."/>
            <person name="Martinez A.T."/>
            <person name="Vicuna R."/>
            <person name="Cullen D."/>
        </authorList>
    </citation>
    <scope>NUCLEOTIDE SEQUENCE [LARGE SCALE GENOMIC DNA]</scope>
    <source>
        <strain evidence="3 4">B</strain>
    </source>
</reference>
<dbReference type="Gene3D" id="2.60.120.260">
    <property type="entry name" value="Galactose-binding domain-like"/>
    <property type="match status" value="1"/>
</dbReference>
<dbReference type="Proteomes" id="UP000016930">
    <property type="component" value="Unassembled WGS sequence"/>
</dbReference>
<proteinExistence type="predicted"/>
<keyword evidence="4" id="KW-1185">Reference proteome</keyword>
<keyword evidence="1" id="KW-1133">Transmembrane helix</keyword>
<name>M2RCW2_CERS8</name>
<keyword evidence="1" id="KW-0472">Membrane</keyword>
<sequence>MTCVYRLTLPLLLLIFPALLLAVIVDIDDTDTRIVYTGSWNPTGQYEAGNNTDQYDNTATLCREVGGTASLVFIGTSVTVFCTRGPVGQHLENTSYSLDSGPVSLWTDNDTINSIQWKTTCYSSGDVPYGEHNITITNYGDWFFLDYIQIVTPNPPSGSSSSSEDSSSWSSSSASPLLSMSMPSASTSLTIDASSQATLSSGDLLPATTSSVPLSTGAKVGIAIGATALLMAFCTIFLLLYRRKECSVSDTAQPFQPSFSDVPFDQSSNAKMRTRYTSFASSTLRRDNRSSIVPAQSSIVRSTAADCKG</sequence>
<evidence type="ECO:0000313" key="4">
    <source>
        <dbReference type="Proteomes" id="UP000016930"/>
    </source>
</evidence>
<gene>
    <name evidence="3" type="ORF">CERSUDRAFT_123750</name>
</gene>
<feature type="transmembrane region" description="Helical" evidence="1">
    <location>
        <begin position="220"/>
        <end position="241"/>
    </location>
</feature>
<dbReference type="EMBL" id="KB445797">
    <property type="protein sequence ID" value="EMD36646.1"/>
    <property type="molecule type" value="Genomic_DNA"/>
</dbReference>